<sequence>MAVGTVVRLLSVLSAECDELALRVDEMHRFLPDASGKRQASDDDLITAAQDIDFVQQHLAELAQFLMLMAEWTPGDLPLDMDGPLQSIRLSDLRSRLSGDDGSTDTGPKVRAGELEML</sequence>
<dbReference type="Proteomes" id="UP000644699">
    <property type="component" value="Unassembled WGS sequence"/>
</dbReference>
<comment type="caution">
    <text evidence="2">The sequence shown here is derived from an EMBL/GenBank/DDBJ whole genome shotgun (WGS) entry which is preliminary data.</text>
</comment>
<organism evidence="2 3">
    <name type="scientific">Aureimonas endophytica</name>
    <dbReference type="NCBI Taxonomy" id="2027858"/>
    <lineage>
        <taxon>Bacteria</taxon>
        <taxon>Pseudomonadati</taxon>
        <taxon>Pseudomonadota</taxon>
        <taxon>Alphaproteobacteria</taxon>
        <taxon>Hyphomicrobiales</taxon>
        <taxon>Aurantimonadaceae</taxon>
        <taxon>Aureimonas</taxon>
    </lineage>
</organism>
<keyword evidence="3" id="KW-1185">Reference proteome</keyword>
<dbReference type="AlphaFoldDB" id="A0A916ZYD6"/>
<feature type="region of interest" description="Disordered" evidence="1">
    <location>
        <begin position="94"/>
        <end position="118"/>
    </location>
</feature>
<name>A0A916ZYD6_9HYPH</name>
<accession>A0A916ZYD6</accession>
<proteinExistence type="predicted"/>
<evidence type="ECO:0000313" key="3">
    <source>
        <dbReference type="Proteomes" id="UP000644699"/>
    </source>
</evidence>
<evidence type="ECO:0000256" key="1">
    <source>
        <dbReference type="SAM" id="MobiDB-lite"/>
    </source>
</evidence>
<reference evidence="2" key="1">
    <citation type="journal article" date="2014" name="Int. J. Syst. Evol. Microbiol.">
        <title>Complete genome sequence of Corynebacterium casei LMG S-19264T (=DSM 44701T), isolated from a smear-ripened cheese.</title>
        <authorList>
            <consortium name="US DOE Joint Genome Institute (JGI-PGF)"/>
            <person name="Walter F."/>
            <person name="Albersmeier A."/>
            <person name="Kalinowski J."/>
            <person name="Ruckert C."/>
        </authorList>
    </citation>
    <scope>NUCLEOTIDE SEQUENCE</scope>
    <source>
        <strain evidence="2">CGMCC 1.15367</strain>
    </source>
</reference>
<dbReference type="EMBL" id="BMIQ01000008">
    <property type="protein sequence ID" value="GGE17856.1"/>
    <property type="molecule type" value="Genomic_DNA"/>
</dbReference>
<protein>
    <submittedName>
        <fullName evidence="2">Uncharacterized protein</fullName>
    </submittedName>
</protein>
<reference evidence="2" key="2">
    <citation type="submission" date="2020-09" db="EMBL/GenBank/DDBJ databases">
        <authorList>
            <person name="Sun Q."/>
            <person name="Zhou Y."/>
        </authorList>
    </citation>
    <scope>NUCLEOTIDE SEQUENCE</scope>
    <source>
        <strain evidence="2">CGMCC 1.15367</strain>
    </source>
</reference>
<gene>
    <name evidence="2" type="ORF">GCM10011390_41300</name>
</gene>
<evidence type="ECO:0000313" key="2">
    <source>
        <dbReference type="EMBL" id="GGE17856.1"/>
    </source>
</evidence>
<dbReference type="RefSeq" id="WP_188911873.1">
    <property type="nucleotide sequence ID" value="NZ_BMIQ01000008.1"/>
</dbReference>